<dbReference type="InterPro" id="IPR004193">
    <property type="entry name" value="Glyco_hydro_13_N"/>
</dbReference>
<dbReference type="Pfam" id="PF02922">
    <property type="entry name" value="CBM_48"/>
    <property type="match status" value="1"/>
</dbReference>
<keyword evidence="5" id="KW-1185">Reference proteome</keyword>
<evidence type="ECO:0000256" key="1">
    <source>
        <dbReference type="ARBA" id="ARBA00008061"/>
    </source>
</evidence>
<dbReference type="CDD" id="cd11350">
    <property type="entry name" value="AmyAc_4"/>
    <property type="match status" value="1"/>
</dbReference>
<dbReference type="Proteomes" id="UP000293925">
    <property type="component" value="Unassembled WGS sequence"/>
</dbReference>
<dbReference type="InterPro" id="IPR013783">
    <property type="entry name" value="Ig-like_fold"/>
</dbReference>
<evidence type="ECO:0000259" key="3">
    <source>
        <dbReference type="SMART" id="SM00642"/>
    </source>
</evidence>
<dbReference type="GO" id="GO:0005978">
    <property type="term" value="P:glycogen biosynthetic process"/>
    <property type="evidence" value="ECO:0007669"/>
    <property type="project" value="InterPro"/>
</dbReference>
<dbReference type="InterPro" id="IPR017853">
    <property type="entry name" value="GH"/>
</dbReference>
<dbReference type="GO" id="GO:0004553">
    <property type="term" value="F:hydrolase activity, hydrolyzing O-glycosyl compounds"/>
    <property type="evidence" value="ECO:0007669"/>
    <property type="project" value="InterPro"/>
</dbReference>
<dbReference type="PANTHER" id="PTHR43002">
    <property type="entry name" value="GLYCOGEN DEBRANCHING ENZYME"/>
    <property type="match status" value="1"/>
</dbReference>
<dbReference type="InterPro" id="IPR037439">
    <property type="entry name" value="Branching_enzy"/>
</dbReference>
<dbReference type="InterPro" id="IPR014756">
    <property type="entry name" value="Ig_E-set"/>
</dbReference>
<feature type="active site" description="Proton donor" evidence="2">
    <location>
        <position position="400"/>
    </location>
</feature>
<dbReference type="SUPFAM" id="SSF51445">
    <property type="entry name" value="(Trans)glycosidases"/>
    <property type="match status" value="1"/>
</dbReference>
<dbReference type="InterPro" id="IPR006047">
    <property type="entry name" value="GH13_cat_dom"/>
</dbReference>
<feature type="domain" description="Glycosyl hydrolase family 13 catalytic" evidence="3">
    <location>
        <begin position="200"/>
        <end position="557"/>
    </location>
</feature>
<reference evidence="4 5" key="1">
    <citation type="submission" date="2019-02" db="EMBL/GenBank/DDBJ databases">
        <title>Pedobacter sp. RP-3-21 sp. nov., isolated from Arctic soil.</title>
        <authorList>
            <person name="Dahal R.H."/>
        </authorList>
    </citation>
    <scope>NUCLEOTIDE SEQUENCE [LARGE SCALE GENOMIC DNA]</scope>
    <source>
        <strain evidence="4 5">RP-3-21</strain>
    </source>
</reference>
<name>A0A4R0PL02_9SPHI</name>
<comment type="similarity">
    <text evidence="1">Belongs to the glycosyl hydrolase 13 family.</text>
</comment>
<sequence length="644" mass="72763">MKKIIYRLGSCLHETNKAKKIVYLLLLVITLNSACKKASTDDGLEPTQTNQTADLPVGAKDGVVFINKGTSAIVTLYAPGKKSVVLIGEFNDWSATSATMKNTPDGNYWWVQVDNLNPNTEYAYQFFVDGNLKVADPYCEKILDPDNDKYITAATYPNLKAYPTGKTTGILSVMQANQPTYTWKNTSFSRPNKNDLVIYELLIRDFTTDHNYASTLAKLDYLIGLGINAIELMPVNEFEGNLSWGYNPSFYFAPDKYYGTKTALQNFIDECHGRGIAVIMDMVLNHSFGQSPMVQLYFDGSKPTTNSPWFNVDAKHPFNVGYDFNHESPATKKFSKDVMKFWMQQYKIDGFRFDLSKGFTQKSSTDDAQFRLYDAGRIATWKDYNGYIKTIDPNFYVILEHFAEESEEKVLADDGMMLWNNMNYNMNEATMGWLDNSNFQWGFYANHGFTKSENLVGYGESHDEERLNFKNISYGNALGSYIIKGNLATSLKREELVAAFLFSIPGPKMIWQFGELGYDINIDFNGRTGEKPIKWDYYTDPNRKALYDAYAKFIRLKKNNSIFNSTNSTYNLTGGIKYIKLIEGANTVVVVGNFDVVSQTANIDFGSSGTWVDAVGSSINLLSNSYNRALAPGEYHIFSKIALK</sequence>
<evidence type="ECO:0000313" key="4">
    <source>
        <dbReference type="EMBL" id="TCD18590.1"/>
    </source>
</evidence>
<dbReference type="SMART" id="SM00642">
    <property type="entry name" value="Aamy"/>
    <property type="match status" value="1"/>
</dbReference>
<dbReference type="Pfam" id="PF00128">
    <property type="entry name" value="Alpha-amylase"/>
    <property type="match status" value="2"/>
</dbReference>
<dbReference type="Gene3D" id="3.20.20.80">
    <property type="entry name" value="Glycosidases"/>
    <property type="match status" value="1"/>
</dbReference>
<proteinExistence type="inferred from homology"/>
<dbReference type="SUPFAM" id="SSF81296">
    <property type="entry name" value="E set domains"/>
    <property type="match status" value="1"/>
</dbReference>
<dbReference type="OrthoDB" id="9761875at2"/>
<dbReference type="GO" id="GO:0003844">
    <property type="term" value="F:1,4-alpha-glucan branching enzyme activity"/>
    <property type="evidence" value="ECO:0007669"/>
    <property type="project" value="InterPro"/>
</dbReference>
<dbReference type="EMBL" id="SJSO01000024">
    <property type="protein sequence ID" value="TCD18590.1"/>
    <property type="molecule type" value="Genomic_DNA"/>
</dbReference>
<dbReference type="Gene3D" id="2.60.40.10">
    <property type="entry name" value="Immunoglobulins"/>
    <property type="match status" value="1"/>
</dbReference>
<accession>A0A4R0PL02</accession>
<comment type="caution">
    <text evidence="4">The sequence shown here is derived from an EMBL/GenBank/DDBJ whole genome shotgun (WGS) entry which is preliminary data.</text>
</comment>
<organism evidence="4 5">
    <name type="scientific">Pedobacter psychrodurus</name>
    <dbReference type="NCBI Taxonomy" id="2530456"/>
    <lineage>
        <taxon>Bacteria</taxon>
        <taxon>Pseudomonadati</taxon>
        <taxon>Bacteroidota</taxon>
        <taxon>Sphingobacteriia</taxon>
        <taxon>Sphingobacteriales</taxon>
        <taxon>Sphingobacteriaceae</taxon>
        <taxon>Pedobacter</taxon>
    </lineage>
</organism>
<dbReference type="AlphaFoldDB" id="A0A4R0PL02"/>
<gene>
    <name evidence="4" type="ORF">EZ456_21175</name>
</gene>
<feature type="active site" description="Nucleophile" evidence="2">
    <location>
        <position position="354"/>
    </location>
</feature>
<evidence type="ECO:0000313" key="5">
    <source>
        <dbReference type="Proteomes" id="UP000293925"/>
    </source>
</evidence>
<dbReference type="PIRSF" id="PIRSF000463">
    <property type="entry name" value="GlgB"/>
    <property type="match status" value="1"/>
</dbReference>
<protein>
    <submittedName>
        <fullName evidence="4">Alpha-amylase</fullName>
    </submittedName>
</protein>
<evidence type="ECO:0000256" key="2">
    <source>
        <dbReference type="PIRSR" id="PIRSR000463-1"/>
    </source>
</evidence>
<dbReference type="RefSeq" id="WP_131533637.1">
    <property type="nucleotide sequence ID" value="NZ_SJSO01000024.1"/>
</dbReference>